<dbReference type="GeneID" id="54324382"/>
<reference evidence="1 2" key="1">
    <citation type="submission" date="2019-08" db="EMBL/GenBank/DDBJ databases">
        <title>The genome sequence of a newly discovered highly antifungal drug resistant Aspergillus species, Aspergillus tanneri NIH 1004.</title>
        <authorList>
            <person name="Mounaud S."/>
            <person name="Singh I."/>
            <person name="Joardar V."/>
            <person name="Pakala S."/>
            <person name="Pakala S."/>
            <person name="Venepally P."/>
            <person name="Chung J.K."/>
            <person name="Losada L."/>
            <person name="Nierman W.C."/>
        </authorList>
    </citation>
    <scope>NUCLEOTIDE SEQUENCE [LARGE SCALE GENOMIC DNA]</scope>
    <source>
        <strain evidence="1 2">NIH1004</strain>
    </source>
</reference>
<dbReference type="AlphaFoldDB" id="A0A5M9N095"/>
<dbReference type="EMBL" id="QUQM01000002">
    <property type="protein sequence ID" value="KAA8652775.1"/>
    <property type="molecule type" value="Genomic_DNA"/>
</dbReference>
<sequence length="121" mass="14271">MSHTLEFASRCNPELKIERIEVYCDSSMEVVRTWEPGVADPWKSVVCQNHWTLIFHYGRHKATATKHRGYKLKWVDNVLTKRSVCLEFKPQYMCPSMREFVYMMGAHEYPDTLDDDCSSFV</sequence>
<protein>
    <submittedName>
        <fullName evidence="1">Uncharacterized protein</fullName>
    </submittedName>
</protein>
<dbReference type="RefSeq" id="XP_033432136.1">
    <property type="nucleotide sequence ID" value="XM_033566379.1"/>
</dbReference>
<evidence type="ECO:0000313" key="1">
    <source>
        <dbReference type="EMBL" id="KAA8652775.1"/>
    </source>
</evidence>
<name>A0A5M9N095_9EURO</name>
<comment type="caution">
    <text evidence="1">The sequence shown here is derived from an EMBL/GenBank/DDBJ whole genome shotgun (WGS) entry which is preliminary data.</text>
</comment>
<gene>
    <name evidence="1" type="ORF">ATNIH1004_001680</name>
</gene>
<proteinExistence type="predicted"/>
<organism evidence="1 2">
    <name type="scientific">Aspergillus tanneri</name>
    <dbReference type="NCBI Taxonomy" id="1220188"/>
    <lineage>
        <taxon>Eukaryota</taxon>
        <taxon>Fungi</taxon>
        <taxon>Dikarya</taxon>
        <taxon>Ascomycota</taxon>
        <taxon>Pezizomycotina</taxon>
        <taxon>Eurotiomycetes</taxon>
        <taxon>Eurotiomycetidae</taxon>
        <taxon>Eurotiales</taxon>
        <taxon>Aspergillaceae</taxon>
        <taxon>Aspergillus</taxon>
        <taxon>Aspergillus subgen. Circumdati</taxon>
    </lineage>
</organism>
<evidence type="ECO:0000313" key="2">
    <source>
        <dbReference type="Proteomes" id="UP000324241"/>
    </source>
</evidence>
<dbReference type="Proteomes" id="UP000324241">
    <property type="component" value="Unassembled WGS sequence"/>
</dbReference>
<accession>A0A5M9N095</accession>
<dbReference type="OrthoDB" id="4515525at2759"/>